<evidence type="ECO:0008006" key="4">
    <source>
        <dbReference type="Google" id="ProtNLM"/>
    </source>
</evidence>
<reference evidence="3" key="1">
    <citation type="journal article" date="2006" name="Science">
        <title>Phytophthora genome sequences uncover evolutionary origins and mechanisms of pathogenesis.</title>
        <authorList>
            <person name="Tyler B.M."/>
            <person name="Tripathy S."/>
            <person name="Zhang X."/>
            <person name="Dehal P."/>
            <person name="Jiang R.H."/>
            <person name="Aerts A."/>
            <person name="Arredondo F.D."/>
            <person name="Baxter L."/>
            <person name="Bensasson D."/>
            <person name="Beynon J.L."/>
            <person name="Chapman J."/>
            <person name="Damasceno C.M."/>
            <person name="Dorrance A.E."/>
            <person name="Dou D."/>
            <person name="Dickerman A.W."/>
            <person name="Dubchak I.L."/>
            <person name="Garbelotto M."/>
            <person name="Gijzen M."/>
            <person name="Gordon S.G."/>
            <person name="Govers F."/>
            <person name="Grunwald N.J."/>
            <person name="Huang W."/>
            <person name="Ivors K.L."/>
            <person name="Jones R.W."/>
            <person name="Kamoun S."/>
            <person name="Krampis K."/>
            <person name="Lamour K.H."/>
            <person name="Lee M.K."/>
            <person name="McDonald W.H."/>
            <person name="Medina M."/>
            <person name="Meijer H.J."/>
            <person name="Nordberg E.K."/>
            <person name="Maclean D.J."/>
            <person name="Ospina-Giraldo M.D."/>
            <person name="Morris P.F."/>
            <person name="Phuntumart V."/>
            <person name="Putnam N.H."/>
            <person name="Rash S."/>
            <person name="Rose J.K."/>
            <person name="Sakihama Y."/>
            <person name="Salamov A.A."/>
            <person name="Savidor A."/>
            <person name="Scheuring C.F."/>
            <person name="Smith B.M."/>
            <person name="Sobral B.W."/>
            <person name="Terry A."/>
            <person name="Torto-Alalibo T.A."/>
            <person name="Win J."/>
            <person name="Xu Z."/>
            <person name="Zhang H."/>
            <person name="Grigoriev I.V."/>
            <person name="Rokhsar D.S."/>
            <person name="Boore J.L."/>
        </authorList>
    </citation>
    <scope>NUCLEOTIDE SEQUENCE [LARGE SCALE GENOMIC DNA]</scope>
    <source>
        <strain evidence="3">Pr102</strain>
    </source>
</reference>
<keyword evidence="3" id="KW-1185">Reference proteome</keyword>
<dbReference type="AlphaFoldDB" id="H3GL61"/>
<feature type="region of interest" description="Disordered" evidence="1">
    <location>
        <begin position="1"/>
        <end position="64"/>
    </location>
</feature>
<dbReference type="HOGENOM" id="CLU_944837_0_0_1"/>
<protein>
    <recommendedName>
        <fullName evidence="4">OTU domain-containing protein</fullName>
    </recommendedName>
</protein>
<proteinExistence type="predicted"/>
<reference evidence="2" key="2">
    <citation type="submission" date="2015-06" db="UniProtKB">
        <authorList>
            <consortium name="EnsemblProtists"/>
        </authorList>
    </citation>
    <scope>IDENTIFICATION</scope>
    <source>
        <strain evidence="2">Pr102</strain>
    </source>
</reference>
<dbReference type="EMBL" id="DS566019">
    <property type="status" value="NOT_ANNOTATED_CDS"/>
    <property type="molecule type" value="Genomic_DNA"/>
</dbReference>
<accession>H3GL61</accession>
<evidence type="ECO:0000313" key="3">
    <source>
        <dbReference type="Proteomes" id="UP000005238"/>
    </source>
</evidence>
<organism evidence="2 3">
    <name type="scientific">Phytophthora ramorum</name>
    <name type="common">Sudden oak death agent</name>
    <dbReference type="NCBI Taxonomy" id="164328"/>
    <lineage>
        <taxon>Eukaryota</taxon>
        <taxon>Sar</taxon>
        <taxon>Stramenopiles</taxon>
        <taxon>Oomycota</taxon>
        <taxon>Peronosporomycetes</taxon>
        <taxon>Peronosporales</taxon>
        <taxon>Peronosporaceae</taxon>
        <taxon>Phytophthora</taxon>
    </lineage>
</organism>
<dbReference type="Proteomes" id="UP000005238">
    <property type="component" value="Unassembled WGS sequence"/>
</dbReference>
<dbReference type="InParanoid" id="H3GL61"/>
<evidence type="ECO:0000313" key="2">
    <source>
        <dbReference type="EnsemblProtists" id="Phyra77079"/>
    </source>
</evidence>
<evidence type="ECO:0000256" key="1">
    <source>
        <dbReference type="SAM" id="MobiDB-lite"/>
    </source>
</evidence>
<feature type="compositionally biased region" description="Acidic residues" evidence="1">
    <location>
        <begin position="27"/>
        <end position="41"/>
    </location>
</feature>
<dbReference type="EnsemblProtists" id="Phyra77079">
    <property type="protein sequence ID" value="Phyra77079"/>
    <property type="gene ID" value="Phyra77079"/>
</dbReference>
<sequence length="295" mass="33397">MEEVKETVAKRLQLQTETEPSSRFAELADDLDTEDEVEEATDPTVAQPDVIEIPSSDEHEQKAKSKITKQELAKLRLVKAKPKATKSTPQLVALKQRERSTLRKLLGSTNLHKGGRLVITGTEDDVIKDFHDVERVLGIRQVTTPSSGNCMAMALAQAAADQHLAAYDATLEEVTTSIKRSIRWSGFLNMNEQFDHYTRTQTLINVKRGWYGMSARESKTQFQWYLEQYGATPSSRQAVIARHNWGSSELMAMAANFLHQKRFVLAFNTDGKQQWHWSLCRPSTTTRGRKIFETG</sequence>
<name>H3GL61_PHYRM</name>
<dbReference type="eggNOG" id="ENOG502REVX">
    <property type="taxonomic scope" value="Eukaryota"/>
</dbReference>